<evidence type="ECO:0000313" key="1">
    <source>
        <dbReference type="EMBL" id="KUG03085.1"/>
    </source>
</evidence>
<dbReference type="AlphaFoldDB" id="A0A0W8E3R4"/>
<protein>
    <submittedName>
        <fullName evidence="1">Uncharacterized protein</fullName>
    </submittedName>
</protein>
<organism evidence="1">
    <name type="scientific">hydrocarbon metagenome</name>
    <dbReference type="NCBI Taxonomy" id="938273"/>
    <lineage>
        <taxon>unclassified sequences</taxon>
        <taxon>metagenomes</taxon>
        <taxon>ecological metagenomes</taxon>
    </lineage>
</organism>
<name>A0A0W8E3R4_9ZZZZ</name>
<dbReference type="EMBL" id="LNQE01001895">
    <property type="protein sequence ID" value="KUG03085.1"/>
    <property type="molecule type" value="Genomic_DNA"/>
</dbReference>
<sequence>MKGLFSSLYMYAIDIDRSTGNAGIMILTDGEQTIWEVRVNNG</sequence>
<accession>A0A0W8E3R4</accession>
<reference evidence="1" key="1">
    <citation type="journal article" date="2015" name="Proc. Natl. Acad. Sci. U.S.A.">
        <title>Networks of energetic and metabolic interactions define dynamics in microbial communities.</title>
        <authorList>
            <person name="Embree M."/>
            <person name="Liu J.K."/>
            <person name="Al-Bassam M.M."/>
            <person name="Zengler K."/>
        </authorList>
    </citation>
    <scope>NUCLEOTIDE SEQUENCE</scope>
</reference>
<proteinExistence type="predicted"/>
<comment type="caution">
    <text evidence="1">The sequence shown here is derived from an EMBL/GenBank/DDBJ whole genome shotgun (WGS) entry which is preliminary data.</text>
</comment>
<gene>
    <name evidence="1" type="ORF">ASZ90_019546</name>
</gene>